<dbReference type="PANTHER" id="PTHR43752">
    <property type="entry name" value="BNR/ASP-BOX REPEAT FAMILY PROTEIN"/>
    <property type="match status" value="1"/>
</dbReference>
<keyword evidence="3" id="KW-1185">Reference proteome</keyword>
<dbReference type="Pfam" id="PF13088">
    <property type="entry name" value="BNR_2"/>
    <property type="match status" value="1"/>
</dbReference>
<organism evidence="2 3">
    <name type="scientific">Paenibacillus hodogayensis</name>
    <dbReference type="NCBI Taxonomy" id="279208"/>
    <lineage>
        <taxon>Bacteria</taxon>
        <taxon>Bacillati</taxon>
        <taxon>Bacillota</taxon>
        <taxon>Bacilli</taxon>
        <taxon>Bacillales</taxon>
        <taxon>Paenibacillaceae</taxon>
        <taxon>Paenibacillus</taxon>
    </lineage>
</organism>
<proteinExistence type="predicted"/>
<comment type="caution">
    <text evidence="2">The sequence shown here is derived from an EMBL/GenBank/DDBJ whole genome shotgun (WGS) entry which is preliminary data.</text>
</comment>
<accession>A0ABV5VYR4</accession>
<name>A0ABV5VYR4_9BACL</name>
<dbReference type="PANTHER" id="PTHR43752:SF2">
    <property type="entry name" value="BNR_ASP-BOX REPEAT FAMILY PROTEIN"/>
    <property type="match status" value="1"/>
</dbReference>
<evidence type="ECO:0000259" key="1">
    <source>
        <dbReference type="Pfam" id="PF13088"/>
    </source>
</evidence>
<dbReference type="EMBL" id="JBHMAG010000012">
    <property type="protein sequence ID" value="MFB9753415.1"/>
    <property type="molecule type" value="Genomic_DNA"/>
</dbReference>
<dbReference type="InterPro" id="IPR036278">
    <property type="entry name" value="Sialidase_sf"/>
</dbReference>
<gene>
    <name evidence="2" type="ORF">ACFFNY_17760</name>
</gene>
<protein>
    <submittedName>
        <fullName evidence="2">Sialidase family protein</fullName>
    </submittedName>
</protein>
<evidence type="ECO:0000313" key="3">
    <source>
        <dbReference type="Proteomes" id="UP001589619"/>
    </source>
</evidence>
<dbReference type="InterPro" id="IPR011040">
    <property type="entry name" value="Sialidase"/>
</dbReference>
<dbReference type="CDD" id="cd15482">
    <property type="entry name" value="Sialidase_non-viral"/>
    <property type="match status" value="1"/>
</dbReference>
<sequence>MTVVSACKEFVFEEDRPFLSCHASTLIGLDNGDVLAAWFGGTAEGERDVDIWTSTRVRGVWSAPRHAASHAEEPLWNPVLYRREDDLIDLYYKAGHKIRSWRTLVASSPDGMVWSQAKELVEGDEGGRGPVKNKPIRLVDGILAAPASVETKTRWDAFVDLSSDKGASWSRTDLVPLRRIEAPADGSVPDPGTVAGKGVIQPTLWESAPGHVHMLLRSTERYIFRSDSVDGGRTWCEAYATELWNNNSGIDLTKLPDGRLALVCNPVPTERTPLVVLFSTDNGHSWGDKFVLEDGPGEYSYPAIINDGKDLHLTYTWRRERIAYWKLTVQ</sequence>
<reference evidence="2 3" key="1">
    <citation type="submission" date="2024-09" db="EMBL/GenBank/DDBJ databases">
        <authorList>
            <person name="Sun Q."/>
            <person name="Mori K."/>
        </authorList>
    </citation>
    <scope>NUCLEOTIDE SEQUENCE [LARGE SCALE GENOMIC DNA]</scope>
    <source>
        <strain evidence="2 3">JCM 12520</strain>
    </source>
</reference>
<dbReference type="RefSeq" id="WP_344901467.1">
    <property type="nucleotide sequence ID" value="NZ_BAAAYO010000001.1"/>
</dbReference>
<dbReference type="Proteomes" id="UP001589619">
    <property type="component" value="Unassembled WGS sequence"/>
</dbReference>
<dbReference type="SUPFAM" id="SSF50939">
    <property type="entry name" value="Sialidases"/>
    <property type="match status" value="1"/>
</dbReference>
<feature type="domain" description="Sialidase" evidence="1">
    <location>
        <begin position="32"/>
        <end position="312"/>
    </location>
</feature>
<evidence type="ECO:0000313" key="2">
    <source>
        <dbReference type="EMBL" id="MFB9753415.1"/>
    </source>
</evidence>
<dbReference type="Gene3D" id="2.120.10.10">
    <property type="match status" value="1"/>
</dbReference>